<dbReference type="Pfam" id="PF07695">
    <property type="entry name" value="7TMR-DISM_7TM"/>
    <property type="match status" value="1"/>
</dbReference>
<dbReference type="Pfam" id="PF07696">
    <property type="entry name" value="7TMR-DISMED2"/>
    <property type="match status" value="1"/>
</dbReference>
<dbReference type="NCBIfam" id="TIGR00254">
    <property type="entry name" value="GGDEF"/>
    <property type="match status" value="1"/>
</dbReference>
<comment type="catalytic activity">
    <reaction evidence="2">
        <text>2 GTP = 3',3'-c-di-GMP + 2 diphosphate</text>
        <dbReference type="Rhea" id="RHEA:24898"/>
        <dbReference type="ChEBI" id="CHEBI:33019"/>
        <dbReference type="ChEBI" id="CHEBI:37565"/>
        <dbReference type="ChEBI" id="CHEBI:58805"/>
        <dbReference type="EC" id="2.7.7.65"/>
    </reaction>
</comment>
<dbReference type="Proteomes" id="UP001269819">
    <property type="component" value="Unassembled WGS sequence"/>
</dbReference>
<dbReference type="PANTHER" id="PTHR45138:SF9">
    <property type="entry name" value="DIGUANYLATE CYCLASE DGCM-RELATED"/>
    <property type="match status" value="1"/>
</dbReference>
<dbReference type="InterPro" id="IPR050469">
    <property type="entry name" value="Diguanylate_Cyclase"/>
</dbReference>
<evidence type="ECO:0000256" key="3">
    <source>
        <dbReference type="SAM" id="Coils"/>
    </source>
</evidence>
<keyword evidence="4" id="KW-1133">Transmembrane helix</keyword>
<evidence type="ECO:0000259" key="6">
    <source>
        <dbReference type="PROSITE" id="PS50887"/>
    </source>
</evidence>
<name>A0ABU3VXZ0_9GAMM</name>
<reference evidence="7 8" key="1">
    <citation type="submission" date="2023-10" db="EMBL/GenBank/DDBJ databases">
        <title>Characteristics and mechanism of a salt-tolerant marine origin heterotrophic nitrifying- aerobic denitrifying bacteria Marinobacter xestospongiae HN1.</title>
        <authorList>
            <person name="Qi R."/>
        </authorList>
    </citation>
    <scope>NUCLEOTIDE SEQUENCE [LARGE SCALE GENOMIC DNA]</scope>
    <source>
        <strain evidence="7 8">HN1</strain>
    </source>
</reference>
<keyword evidence="4" id="KW-0812">Transmembrane</keyword>
<feature type="coiled-coil region" evidence="3">
    <location>
        <begin position="417"/>
        <end position="451"/>
    </location>
</feature>
<dbReference type="EC" id="2.7.7.65" evidence="1"/>
<proteinExistence type="predicted"/>
<feature type="transmembrane region" description="Helical" evidence="4">
    <location>
        <begin position="202"/>
        <end position="220"/>
    </location>
</feature>
<keyword evidence="5" id="KW-0732">Signal</keyword>
<feature type="transmembrane region" description="Helical" evidence="4">
    <location>
        <begin position="232"/>
        <end position="252"/>
    </location>
</feature>
<evidence type="ECO:0000256" key="4">
    <source>
        <dbReference type="SAM" id="Phobius"/>
    </source>
</evidence>
<dbReference type="InterPro" id="IPR000160">
    <property type="entry name" value="GGDEF_dom"/>
</dbReference>
<dbReference type="Gene3D" id="3.30.70.270">
    <property type="match status" value="1"/>
</dbReference>
<evidence type="ECO:0000256" key="1">
    <source>
        <dbReference type="ARBA" id="ARBA00012528"/>
    </source>
</evidence>
<dbReference type="GO" id="GO:0052621">
    <property type="term" value="F:diguanylate cyclase activity"/>
    <property type="evidence" value="ECO:0007669"/>
    <property type="project" value="UniProtKB-EC"/>
</dbReference>
<comment type="caution">
    <text evidence="7">The sequence shown here is derived from an EMBL/GenBank/DDBJ whole genome shotgun (WGS) entry which is preliminary data.</text>
</comment>
<dbReference type="Pfam" id="PF00990">
    <property type="entry name" value="GGDEF"/>
    <property type="match status" value="1"/>
</dbReference>
<dbReference type="SUPFAM" id="SSF55073">
    <property type="entry name" value="Nucleotide cyclase"/>
    <property type="match status" value="1"/>
</dbReference>
<dbReference type="InterPro" id="IPR011622">
    <property type="entry name" value="7TMR_DISM_rcpt_extracell_dom2"/>
</dbReference>
<sequence>MTLLRGLVLLSLCLASGQSAGDQPAPAGSQNAPCPLLSVNDPVQRDRLLYHTCYLSQPTDLGDWRQITPAQLPAQLKWQASNGEQLAFPRSQLEYWIRLNLKNDGPTPGFWYLALDYAPVDYVSFTLHRANGSSVIETGDQRPFDARGIDYRYYLVPISLNAGEAATLYLRLSSQGALNLPLSLLTPDELVAQSNTLTLTHGLFYGALIIFALFNLLLFISSGTRYYFFNAFYMASLGLFLFAMGGFAYQHLWPGSPWLANTAVPLSMALCALAINLFGRSFLQVRRQSPLTSRLMTAQTGIACGLLVLALALPYNHAIAIITVAALALICSLFFIGVIRWRQGHSHAKWYVLSWSLMVLGTLTYALAAFGYIPDFLQQEMIMQSAIGGQVLLLNYAIVQRWRDMQKRLWLAENRAKMRLEREVAERTTQLQDAMRDLEAANQRLEALSTRDSLTGLHNRRYLDGRLTELIREAHRHLRPLALVVLDADHFKRINDHYGHAVGDLCLRHIADELKHAVHRPQDVVARFGGEEFALLLPDTDLAGAQRVTNQFLQRLASCPAGQREGLHIPLTLSAGVALLQADETQAQLFERADSALYRAKAGGRNQLVVAGNTPAPVGTATNRNRE</sequence>
<dbReference type="SMART" id="SM00267">
    <property type="entry name" value="GGDEF"/>
    <property type="match status" value="1"/>
</dbReference>
<dbReference type="CDD" id="cd01949">
    <property type="entry name" value="GGDEF"/>
    <property type="match status" value="1"/>
</dbReference>
<dbReference type="Gene3D" id="2.60.40.2380">
    <property type="match status" value="1"/>
</dbReference>
<feature type="signal peptide" evidence="5">
    <location>
        <begin position="1"/>
        <end position="20"/>
    </location>
</feature>
<feature type="transmembrane region" description="Helical" evidence="4">
    <location>
        <begin position="258"/>
        <end position="279"/>
    </location>
</feature>
<dbReference type="InterPro" id="IPR029787">
    <property type="entry name" value="Nucleotide_cyclase"/>
</dbReference>
<keyword evidence="4" id="KW-0472">Membrane</keyword>
<evidence type="ECO:0000313" key="8">
    <source>
        <dbReference type="Proteomes" id="UP001269819"/>
    </source>
</evidence>
<keyword evidence="7" id="KW-0548">Nucleotidyltransferase</keyword>
<keyword evidence="8" id="KW-1185">Reference proteome</keyword>
<evidence type="ECO:0000256" key="5">
    <source>
        <dbReference type="SAM" id="SignalP"/>
    </source>
</evidence>
<feature type="transmembrane region" description="Helical" evidence="4">
    <location>
        <begin position="350"/>
        <end position="370"/>
    </location>
</feature>
<feature type="transmembrane region" description="Helical" evidence="4">
    <location>
        <begin position="318"/>
        <end position="338"/>
    </location>
</feature>
<protein>
    <recommendedName>
        <fullName evidence="1">diguanylate cyclase</fullName>
        <ecNumber evidence="1">2.7.7.65</ecNumber>
    </recommendedName>
</protein>
<feature type="chain" id="PRO_5045529192" description="diguanylate cyclase" evidence="5">
    <location>
        <begin position="21"/>
        <end position="627"/>
    </location>
</feature>
<dbReference type="PANTHER" id="PTHR45138">
    <property type="entry name" value="REGULATORY COMPONENTS OF SENSORY TRANSDUCTION SYSTEM"/>
    <property type="match status" value="1"/>
</dbReference>
<keyword evidence="3" id="KW-0175">Coiled coil</keyword>
<dbReference type="PROSITE" id="PS50887">
    <property type="entry name" value="GGDEF"/>
    <property type="match status" value="1"/>
</dbReference>
<dbReference type="InterPro" id="IPR043128">
    <property type="entry name" value="Rev_trsase/Diguanyl_cyclase"/>
</dbReference>
<evidence type="ECO:0000313" key="7">
    <source>
        <dbReference type="EMBL" id="MDV2079051.1"/>
    </source>
</evidence>
<accession>A0ABU3VXZ0</accession>
<keyword evidence="7" id="KW-0808">Transferase</keyword>
<dbReference type="RefSeq" id="WP_316973690.1">
    <property type="nucleotide sequence ID" value="NZ_JAWIIJ010000006.1"/>
</dbReference>
<feature type="transmembrane region" description="Helical" evidence="4">
    <location>
        <begin position="291"/>
        <end position="312"/>
    </location>
</feature>
<dbReference type="InterPro" id="IPR011623">
    <property type="entry name" value="7TMR_DISM_rcpt_extracell_dom1"/>
</dbReference>
<evidence type="ECO:0000256" key="2">
    <source>
        <dbReference type="ARBA" id="ARBA00034247"/>
    </source>
</evidence>
<gene>
    <name evidence="7" type="ORF">RYS15_10150</name>
</gene>
<feature type="domain" description="GGDEF" evidence="6">
    <location>
        <begin position="479"/>
        <end position="613"/>
    </location>
</feature>
<organism evidence="7 8">
    <name type="scientific">Marinobacter xestospongiae</name>
    <dbReference type="NCBI Taxonomy" id="994319"/>
    <lineage>
        <taxon>Bacteria</taxon>
        <taxon>Pseudomonadati</taxon>
        <taxon>Pseudomonadota</taxon>
        <taxon>Gammaproteobacteria</taxon>
        <taxon>Pseudomonadales</taxon>
        <taxon>Marinobacteraceae</taxon>
        <taxon>Marinobacter</taxon>
    </lineage>
</organism>
<dbReference type="EMBL" id="JAWIIJ010000006">
    <property type="protein sequence ID" value="MDV2079051.1"/>
    <property type="molecule type" value="Genomic_DNA"/>
</dbReference>